<accession>A0ABW3D076</accession>
<comment type="caution">
    <text evidence="2">The sequence shown here is derived from an EMBL/GenBank/DDBJ whole genome shotgun (WGS) entry which is preliminary data.</text>
</comment>
<keyword evidence="1" id="KW-0472">Membrane</keyword>
<evidence type="ECO:0000256" key="1">
    <source>
        <dbReference type="SAM" id="Phobius"/>
    </source>
</evidence>
<reference evidence="3" key="1">
    <citation type="journal article" date="2019" name="Int. J. Syst. Evol. Microbiol.">
        <title>The Global Catalogue of Microorganisms (GCM) 10K type strain sequencing project: providing services to taxonomists for standard genome sequencing and annotation.</title>
        <authorList>
            <consortium name="The Broad Institute Genomics Platform"/>
            <consortium name="The Broad Institute Genome Sequencing Center for Infectious Disease"/>
            <person name="Wu L."/>
            <person name="Ma J."/>
        </authorList>
    </citation>
    <scope>NUCLEOTIDE SEQUENCE [LARGE SCALE GENOMIC DNA]</scope>
    <source>
        <strain evidence="3">CCUG 62952</strain>
    </source>
</reference>
<proteinExistence type="predicted"/>
<dbReference type="RefSeq" id="WP_386407171.1">
    <property type="nucleotide sequence ID" value="NZ_JBHTJH010000005.1"/>
</dbReference>
<keyword evidence="1" id="KW-0812">Transmembrane</keyword>
<gene>
    <name evidence="2" type="ORF">ACFQ1M_09020</name>
</gene>
<feature type="transmembrane region" description="Helical" evidence="1">
    <location>
        <begin position="112"/>
        <end position="133"/>
    </location>
</feature>
<dbReference type="Proteomes" id="UP001596978">
    <property type="component" value="Unassembled WGS sequence"/>
</dbReference>
<evidence type="ECO:0000313" key="2">
    <source>
        <dbReference type="EMBL" id="MFD0862351.1"/>
    </source>
</evidence>
<keyword evidence="3" id="KW-1185">Reference proteome</keyword>
<keyword evidence="1" id="KW-1133">Transmembrane helix</keyword>
<protein>
    <submittedName>
        <fullName evidence="2">Uncharacterized protein</fullName>
    </submittedName>
</protein>
<dbReference type="EMBL" id="JBHTJH010000005">
    <property type="protein sequence ID" value="MFD0862351.1"/>
    <property type="molecule type" value="Genomic_DNA"/>
</dbReference>
<name>A0ABW3D076_9FLAO</name>
<sequence length="212" mass="24154">MSKEKSHNADKKDGFKVPQGYFETFGDALFDKLNSSEISLPKDDGMSVPSGYFENMNEQLDEKMLTEKLPAKEGMRVPDGYFSSFEERLFDKLNQDKASSTKVVKLHSYKKYYYAISGVAAAILLFVAIKFAFPGASDLEKQWAQIENEDIEKYIATGTTLNSYEIAEVFGTETLDYAEIIEEEYSDEEVIEFINNNIESVDDYLYETSQTN</sequence>
<organism evidence="2 3">
    <name type="scientific">Sungkyunkwania multivorans</name>
    <dbReference type="NCBI Taxonomy" id="1173618"/>
    <lineage>
        <taxon>Bacteria</taxon>
        <taxon>Pseudomonadati</taxon>
        <taxon>Bacteroidota</taxon>
        <taxon>Flavobacteriia</taxon>
        <taxon>Flavobacteriales</taxon>
        <taxon>Flavobacteriaceae</taxon>
        <taxon>Sungkyunkwania</taxon>
    </lineage>
</organism>
<evidence type="ECO:0000313" key="3">
    <source>
        <dbReference type="Proteomes" id="UP001596978"/>
    </source>
</evidence>